<dbReference type="Proteomes" id="UP000628775">
    <property type="component" value="Unassembled WGS sequence"/>
</dbReference>
<dbReference type="GO" id="GO:0022857">
    <property type="term" value="F:transmembrane transporter activity"/>
    <property type="evidence" value="ECO:0007669"/>
    <property type="project" value="InterPro"/>
</dbReference>
<proteinExistence type="inferred from homology"/>
<keyword evidence="3" id="KW-0175">Coiled coil</keyword>
<evidence type="ECO:0000313" key="7">
    <source>
        <dbReference type="EMBL" id="GGE33845.1"/>
    </source>
</evidence>
<evidence type="ECO:0000259" key="5">
    <source>
        <dbReference type="Pfam" id="PF00364"/>
    </source>
</evidence>
<dbReference type="InterPro" id="IPR050465">
    <property type="entry name" value="UPF0194_transport"/>
</dbReference>
<dbReference type="Gene3D" id="2.40.420.20">
    <property type="match status" value="1"/>
</dbReference>
<dbReference type="SUPFAM" id="SSF51230">
    <property type="entry name" value="Single hybrid motif"/>
    <property type="match status" value="1"/>
</dbReference>
<dbReference type="GO" id="GO:0016020">
    <property type="term" value="C:membrane"/>
    <property type="evidence" value="ECO:0007669"/>
    <property type="project" value="InterPro"/>
</dbReference>
<organism evidence="7 8">
    <name type="scientific">Pullulanibacillus camelliae</name>
    <dbReference type="NCBI Taxonomy" id="1707096"/>
    <lineage>
        <taxon>Bacteria</taxon>
        <taxon>Bacillati</taxon>
        <taxon>Bacillota</taxon>
        <taxon>Bacilli</taxon>
        <taxon>Bacillales</taxon>
        <taxon>Sporolactobacillaceae</taxon>
        <taxon>Pullulanibacillus</taxon>
    </lineage>
</organism>
<feature type="domain" description="YknX-like beta-barrel" evidence="6">
    <location>
        <begin position="137"/>
        <end position="206"/>
    </location>
</feature>
<comment type="similarity">
    <text evidence="2">Belongs to the membrane fusion protein (MFP) (TC 8.A.1) family.</text>
</comment>
<evidence type="ECO:0008006" key="9">
    <source>
        <dbReference type="Google" id="ProtNLM"/>
    </source>
</evidence>
<dbReference type="InterPro" id="IPR006143">
    <property type="entry name" value="RND_pump_MFP"/>
</dbReference>
<keyword evidence="8" id="KW-1185">Reference proteome</keyword>
<evidence type="ECO:0000256" key="2">
    <source>
        <dbReference type="ARBA" id="ARBA00009477"/>
    </source>
</evidence>
<dbReference type="EMBL" id="BMIR01000003">
    <property type="protein sequence ID" value="GGE33845.1"/>
    <property type="molecule type" value="Genomic_DNA"/>
</dbReference>
<dbReference type="PANTHER" id="PTHR32347">
    <property type="entry name" value="EFFLUX SYSTEM COMPONENT YKNX-RELATED"/>
    <property type="match status" value="1"/>
</dbReference>
<accession>A0A8J2VNG3</accession>
<feature type="region of interest" description="Disordered" evidence="4">
    <location>
        <begin position="282"/>
        <end position="333"/>
    </location>
</feature>
<evidence type="ECO:0000259" key="6">
    <source>
        <dbReference type="Pfam" id="PF25990"/>
    </source>
</evidence>
<dbReference type="Gene3D" id="2.40.50.100">
    <property type="match status" value="1"/>
</dbReference>
<sequence>MKKWLITIVALILIVGGGTTWYVTAKGKSQAITIINQTATVKKGTIESKVSGSGSLEPATDKDITVSESKTVDEILVSKNDTVKKGDELLSYTDGTELDAPADGTITSLSVYDGSRVNAGQTVAHLTNYQSLNTVIQVDELDIPEVKVGQSVNVTVNAFPDKTYTGKVTAIAKEGTVNNGVSTFDVTVHLTSSKNLKAGMTTTAEIITSKKDNVLYVPVDAVHKNGATSYVLVSEANSNNDVNDNVSGVKQVKVETGTHNDSYVEIKSGLQEGQVVQLPQIERSQSNSSSSDKQQMTPGGGGFGGGFGQGTFRNGGGNFGGRSGGQGGMGGNR</sequence>
<feature type="domain" description="Lipoyl-binding" evidence="5">
    <location>
        <begin position="69"/>
        <end position="125"/>
    </location>
</feature>
<dbReference type="AlphaFoldDB" id="A0A8J2VNG3"/>
<evidence type="ECO:0000256" key="3">
    <source>
        <dbReference type="ARBA" id="ARBA00023054"/>
    </source>
</evidence>
<evidence type="ECO:0000256" key="1">
    <source>
        <dbReference type="ARBA" id="ARBA00004196"/>
    </source>
</evidence>
<comment type="caution">
    <text evidence="7">The sequence shown here is derived from an EMBL/GenBank/DDBJ whole genome shotgun (WGS) entry which is preliminary data.</text>
</comment>
<reference evidence="7" key="1">
    <citation type="journal article" date="2014" name="Int. J. Syst. Evol. Microbiol.">
        <title>Complete genome sequence of Corynebacterium casei LMG S-19264T (=DSM 44701T), isolated from a smear-ripened cheese.</title>
        <authorList>
            <consortium name="US DOE Joint Genome Institute (JGI-PGF)"/>
            <person name="Walter F."/>
            <person name="Albersmeier A."/>
            <person name="Kalinowski J."/>
            <person name="Ruckert C."/>
        </authorList>
    </citation>
    <scope>NUCLEOTIDE SEQUENCE</scope>
    <source>
        <strain evidence="7">CGMCC 1.15371</strain>
    </source>
</reference>
<protein>
    <recommendedName>
        <fullName evidence="9">Efflux RND transporter periplasmic adaptor subunit</fullName>
    </recommendedName>
</protein>
<dbReference type="InterPro" id="IPR011053">
    <property type="entry name" value="Single_hybrid_motif"/>
</dbReference>
<dbReference type="Gene3D" id="2.40.30.170">
    <property type="match status" value="1"/>
</dbReference>
<dbReference type="Pfam" id="PF00364">
    <property type="entry name" value="Biotin_lipoyl"/>
    <property type="match status" value="1"/>
</dbReference>
<dbReference type="NCBIfam" id="TIGR01730">
    <property type="entry name" value="RND_mfp"/>
    <property type="match status" value="1"/>
</dbReference>
<evidence type="ECO:0000256" key="4">
    <source>
        <dbReference type="SAM" id="MobiDB-lite"/>
    </source>
</evidence>
<reference evidence="7" key="2">
    <citation type="submission" date="2020-09" db="EMBL/GenBank/DDBJ databases">
        <authorList>
            <person name="Sun Q."/>
            <person name="Zhou Y."/>
        </authorList>
    </citation>
    <scope>NUCLEOTIDE SEQUENCE</scope>
    <source>
        <strain evidence="7">CGMCC 1.15371</strain>
    </source>
</reference>
<name>A0A8J2VNG3_9BACL</name>
<gene>
    <name evidence="7" type="ORF">GCM10011391_10670</name>
</gene>
<dbReference type="InterPro" id="IPR058636">
    <property type="entry name" value="Beta-barrel_YknX"/>
</dbReference>
<feature type="compositionally biased region" description="Gly residues" evidence="4">
    <location>
        <begin position="298"/>
        <end position="333"/>
    </location>
</feature>
<dbReference type="PANTHER" id="PTHR32347:SF14">
    <property type="entry name" value="EFFLUX SYSTEM COMPONENT YKNX-RELATED"/>
    <property type="match status" value="1"/>
</dbReference>
<dbReference type="RefSeq" id="WP_188690207.1">
    <property type="nucleotide sequence ID" value="NZ_BMIR01000003.1"/>
</dbReference>
<evidence type="ECO:0000313" key="8">
    <source>
        <dbReference type="Proteomes" id="UP000628775"/>
    </source>
</evidence>
<dbReference type="InterPro" id="IPR000089">
    <property type="entry name" value="Biotin_lipoyl"/>
</dbReference>
<dbReference type="Pfam" id="PF25990">
    <property type="entry name" value="Beta-barrel_YknX"/>
    <property type="match status" value="1"/>
</dbReference>
<dbReference type="GO" id="GO:0030313">
    <property type="term" value="C:cell envelope"/>
    <property type="evidence" value="ECO:0007669"/>
    <property type="project" value="UniProtKB-SubCell"/>
</dbReference>
<comment type="subcellular location">
    <subcellularLocation>
        <location evidence="1">Cell envelope</location>
    </subcellularLocation>
</comment>